<keyword evidence="2" id="KW-1185">Reference proteome</keyword>
<sequence length="265" mass="30415">MTTASSFLRLAFLEDVERQSSCARKTRRAKLALALLHLKRLRSTIKERSFLAASCLKLPFQTPWYHLLSTADVLSFLSTTAVTRGVFNYVLGYFQDDFVVRSGPGKVYRLAPVPHKHAVHAIVMMYYAGTMEFKVLQNLSGALSKSLALIPEAQFRWPSFETHSEWSRLVQRKEQQLENRFCFIDGKNFRVQEPSPADLQNAFYNGKHGVGFTQCWSPERLHLVWMARSFGESITVPVHGMIPKPAEVSKRSFCMNNLHCRRWGR</sequence>
<gene>
    <name evidence="1" type="ORF">PsorP6_014856</name>
</gene>
<comment type="caution">
    <text evidence="1">The sequence shown here is derived from an EMBL/GenBank/DDBJ whole genome shotgun (WGS) entry which is preliminary data.</text>
</comment>
<name>A0ACC0VRG0_9STRA</name>
<protein>
    <submittedName>
        <fullName evidence="1">Uncharacterized protein</fullName>
    </submittedName>
</protein>
<organism evidence="1 2">
    <name type="scientific">Peronosclerospora sorghi</name>
    <dbReference type="NCBI Taxonomy" id="230839"/>
    <lineage>
        <taxon>Eukaryota</taxon>
        <taxon>Sar</taxon>
        <taxon>Stramenopiles</taxon>
        <taxon>Oomycota</taxon>
        <taxon>Peronosporomycetes</taxon>
        <taxon>Peronosporales</taxon>
        <taxon>Peronosporaceae</taxon>
        <taxon>Peronosclerospora</taxon>
    </lineage>
</organism>
<dbReference type="EMBL" id="CM047586">
    <property type="protein sequence ID" value="KAI9908925.1"/>
    <property type="molecule type" value="Genomic_DNA"/>
</dbReference>
<evidence type="ECO:0000313" key="2">
    <source>
        <dbReference type="Proteomes" id="UP001163321"/>
    </source>
</evidence>
<accession>A0ACC0VRG0</accession>
<evidence type="ECO:0000313" key="1">
    <source>
        <dbReference type="EMBL" id="KAI9908925.1"/>
    </source>
</evidence>
<proteinExistence type="predicted"/>
<dbReference type="Proteomes" id="UP001163321">
    <property type="component" value="Chromosome 7"/>
</dbReference>
<reference evidence="1 2" key="1">
    <citation type="journal article" date="2022" name="bioRxiv">
        <title>The genome of the oomycete Peronosclerospora sorghi, a cosmopolitan pathogen of maize and sorghum, is inflated with dispersed pseudogenes.</title>
        <authorList>
            <person name="Fletcher K."/>
            <person name="Martin F."/>
            <person name="Isakeit T."/>
            <person name="Cavanaugh K."/>
            <person name="Magill C."/>
            <person name="Michelmore R."/>
        </authorList>
    </citation>
    <scope>NUCLEOTIDE SEQUENCE [LARGE SCALE GENOMIC DNA]</scope>
    <source>
        <strain evidence="1">P6</strain>
    </source>
</reference>